<dbReference type="RefSeq" id="WP_228226765.1">
    <property type="nucleotide sequence ID" value="NZ_JAJGNP010000004.1"/>
</dbReference>
<protein>
    <submittedName>
        <fullName evidence="1">Serine protease</fullName>
    </submittedName>
</protein>
<dbReference type="Gene3D" id="2.40.10.120">
    <property type="match status" value="1"/>
</dbReference>
<dbReference type="Proteomes" id="UP001198830">
    <property type="component" value="Unassembled WGS sequence"/>
</dbReference>
<evidence type="ECO:0000313" key="2">
    <source>
        <dbReference type="Proteomes" id="UP001198830"/>
    </source>
</evidence>
<gene>
    <name evidence="1" type="ORF">LL253_07520</name>
</gene>
<accession>A0ABS8H1X9</accession>
<dbReference type="Pfam" id="PF13365">
    <property type="entry name" value="Trypsin_2"/>
    <property type="match status" value="1"/>
</dbReference>
<keyword evidence="1" id="KW-0378">Hydrolase</keyword>
<proteinExistence type="predicted"/>
<evidence type="ECO:0000313" key="1">
    <source>
        <dbReference type="EMBL" id="MCC4232537.1"/>
    </source>
</evidence>
<reference evidence="1 2" key="1">
    <citation type="submission" date="2021-10" db="EMBL/GenBank/DDBJ databases">
        <title>The diversity and Nitrogen Metabolism of Culturable Nitrate-Utilizing Bacteria Within the Oxygen Minimum Zone of the Changjiang (Yangtze River)Estuary.</title>
        <authorList>
            <person name="Zhang D."/>
            <person name="Zheng J."/>
            <person name="Liu S."/>
            <person name="He W."/>
        </authorList>
    </citation>
    <scope>NUCLEOTIDE SEQUENCE [LARGE SCALE GENOMIC DNA]</scope>
    <source>
        <strain evidence="1 2">FXH275-2</strain>
    </source>
</reference>
<dbReference type="GO" id="GO:0006508">
    <property type="term" value="P:proteolysis"/>
    <property type="evidence" value="ECO:0007669"/>
    <property type="project" value="UniProtKB-KW"/>
</dbReference>
<organism evidence="1 2">
    <name type="scientific">Sphingobium soli</name>
    <dbReference type="NCBI Taxonomy" id="1591116"/>
    <lineage>
        <taxon>Bacteria</taxon>
        <taxon>Pseudomonadati</taxon>
        <taxon>Pseudomonadota</taxon>
        <taxon>Alphaproteobacteria</taxon>
        <taxon>Sphingomonadales</taxon>
        <taxon>Sphingomonadaceae</taxon>
        <taxon>Sphingobium</taxon>
    </lineage>
</organism>
<sequence>MSKDRVFGIVKGDPTENAPAGMAVSFNFQRYLHDEGNRSGEVADWGYFGSSLIAIIFSGPDGQASEGCAVLVSPGIAISAKHIFEDRLDELRNSNITVQGVSILENDDLLIWDILEFSASDSDIAILRLRLRSDFPAEGISCVEMTTRTPVIGEQIMFAGLRSPTHVAHGEPVGLQLRVGIGETSAIYPEGRDRVMIPHACIEVKCLTIGGMSGGPVFDKNGHLLGILTSSIEDEQGPSYCSLWLPMATHAITEVWLKGSVPVPTNLLNLANARLAKIIGLEAVKVNIDGSFEWAVWH</sequence>
<keyword evidence="1" id="KW-0645">Protease</keyword>
<keyword evidence="2" id="KW-1185">Reference proteome</keyword>
<dbReference type="GO" id="GO:0008233">
    <property type="term" value="F:peptidase activity"/>
    <property type="evidence" value="ECO:0007669"/>
    <property type="project" value="UniProtKB-KW"/>
</dbReference>
<name>A0ABS8H1X9_9SPHN</name>
<dbReference type="SUPFAM" id="SSF50494">
    <property type="entry name" value="Trypsin-like serine proteases"/>
    <property type="match status" value="1"/>
</dbReference>
<comment type="caution">
    <text evidence="1">The sequence shown here is derived from an EMBL/GenBank/DDBJ whole genome shotgun (WGS) entry which is preliminary data.</text>
</comment>
<dbReference type="EMBL" id="JAJGNP010000004">
    <property type="protein sequence ID" value="MCC4232537.1"/>
    <property type="molecule type" value="Genomic_DNA"/>
</dbReference>
<dbReference type="InterPro" id="IPR009003">
    <property type="entry name" value="Peptidase_S1_PA"/>
</dbReference>